<dbReference type="OrthoDB" id="6193381at2"/>
<keyword evidence="8" id="KW-1185">Reference proteome</keyword>
<evidence type="ECO:0000256" key="5">
    <source>
        <dbReference type="ARBA" id="ARBA00023136"/>
    </source>
</evidence>
<feature type="transmembrane region" description="Helical" evidence="6">
    <location>
        <begin position="6"/>
        <end position="24"/>
    </location>
</feature>
<evidence type="ECO:0000256" key="4">
    <source>
        <dbReference type="ARBA" id="ARBA00022989"/>
    </source>
</evidence>
<dbReference type="InterPro" id="IPR026265">
    <property type="entry name" value="LptC"/>
</dbReference>
<dbReference type="InterPro" id="IPR052363">
    <property type="entry name" value="LPS_export_LptC"/>
</dbReference>
<keyword evidence="4 6" id="KW-1133">Transmembrane helix</keyword>
<dbReference type="Gene3D" id="2.60.450.10">
    <property type="entry name" value="Lipopolysaccharide (LPS) transport protein A like domain"/>
    <property type="match status" value="1"/>
</dbReference>
<accession>A0A244CPL0</accession>
<dbReference type="PIRSF" id="PIRSF028513">
    <property type="entry name" value="LptC"/>
    <property type="match status" value="1"/>
</dbReference>
<comment type="subcellular location">
    <subcellularLocation>
        <location evidence="6">Cell inner membrane</location>
        <topology evidence="6">Single-pass membrane protein</topology>
    </subcellularLocation>
</comment>
<dbReference type="GO" id="GO:0043165">
    <property type="term" value="P:Gram-negative-bacterium-type cell outer membrane assembly"/>
    <property type="evidence" value="ECO:0007669"/>
    <property type="project" value="UniProtKB-UniRule"/>
</dbReference>
<proteinExistence type="inferred from homology"/>
<dbReference type="GO" id="GO:0005886">
    <property type="term" value="C:plasma membrane"/>
    <property type="evidence" value="ECO:0007669"/>
    <property type="project" value="UniProtKB-SubCell"/>
</dbReference>
<dbReference type="AlphaFoldDB" id="A0A244CPL0"/>
<dbReference type="PANTHER" id="PTHR37481:SF1">
    <property type="entry name" value="LIPOPOLYSACCHARIDE EXPORT SYSTEM PROTEIN LPTC"/>
    <property type="match status" value="1"/>
</dbReference>
<keyword evidence="1 6" id="KW-1003">Cell membrane</keyword>
<comment type="similarity">
    <text evidence="6">Belongs to the LptC family.</text>
</comment>
<keyword evidence="3 6" id="KW-0812">Transmembrane</keyword>
<dbReference type="PANTHER" id="PTHR37481">
    <property type="entry name" value="LIPOPOLYSACCHARIDE EXPORT SYSTEM PROTEIN LPTC"/>
    <property type="match status" value="1"/>
</dbReference>
<dbReference type="InterPro" id="IPR010664">
    <property type="entry name" value="LipoPS_assembly_LptC-rel"/>
</dbReference>
<evidence type="ECO:0000256" key="3">
    <source>
        <dbReference type="ARBA" id="ARBA00022692"/>
    </source>
</evidence>
<dbReference type="RefSeq" id="WP_086744125.1">
    <property type="nucleotide sequence ID" value="NZ_MWPV01000003.1"/>
</dbReference>
<dbReference type="GO" id="GO:0030288">
    <property type="term" value="C:outer membrane-bounded periplasmic space"/>
    <property type="evidence" value="ECO:0007669"/>
    <property type="project" value="TreeGrafter"/>
</dbReference>
<name>A0A244CPL0_PSEDV</name>
<evidence type="ECO:0000313" key="8">
    <source>
        <dbReference type="Proteomes" id="UP000194841"/>
    </source>
</evidence>
<dbReference type="Pfam" id="PF06835">
    <property type="entry name" value="LptC"/>
    <property type="match status" value="1"/>
</dbReference>
<sequence>MNSARLIISVLFLVLMTWLWYPYFTQPQQKQTHKKAQVATPDYIATELRQTVFDINGKISHKVAATKMEQYQELGFTHFSLPIFTLYSEKGVWTINASEATLYDSKILILEGNVEAINLDKTAMLQTIQADYFEVDINQSTMNSERPVTITGPNILIKGKGLIANFETEVIELINHTQTIYYDQ</sequence>
<dbReference type="HAMAP" id="MF_01915">
    <property type="entry name" value="LPS_assembly_LptC"/>
    <property type="match status" value="1"/>
</dbReference>
<dbReference type="GO" id="GO:0017089">
    <property type="term" value="F:glycolipid transfer activity"/>
    <property type="evidence" value="ECO:0007669"/>
    <property type="project" value="TreeGrafter"/>
</dbReference>
<reference evidence="7 8" key="1">
    <citation type="submission" date="2017-02" db="EMBL/GenBank/DDBJ databases">
        <title>Pseudoalteromonas ulvae TC14 Genome.</title>
        <authorList>
            <person name="Molmeret M."/>
        </authorList>
    </citation>
    <scope>NUCLEOTIDE SEQUENCE [LARGE SCALE GENOMIC DNA]</scope>
    <source>
        <strain evidence="7">TC14</strain>
    </source>
</reference>
<evidence type="ECO:0000313" key="7">
    <source>
        <dbReference type="EMBL" id="OUL57542.1"/>
    </source>
</evidence>
<comment type="caution">
    <text evidence="7">The sequence shown here is derived from an EMBL/GenBank/DDBJ whole genome shotgun (WGS) entry which is preliminary data.</text>
</comment>
<comment type="function">
    <text evidence="6">Involved in the assembly of lipopolysaccharide (LPS). Required for the translocation of LPS from the inner membrane to the outer membrane. Facilitates the transfer of LPS from the inner membrane to the periplasmic protein LptA. Could be a docking site for LptA.</text>
</comment>
<dbReference type="Proteomes" id="UP000194841">
    <property type="component" value="Unassembled WGS sequence"/>
</dbReference>
<evidence type="ECO:0000256" key="1">
    <source>
        <dbReference type="ARBA" id="ARBA00022475"/>
    </source>
</evidence>
<keyword evidence="2 6" id="KW-0997">Cell inner membrane</keyword>
<dbReference type="EMBL" id="MWPV01000003">
    <property type="protein sequence ID" value="OUL57542.1"/>
    <property type="molecule type" value="Genomic_DNA"/>
</dbReference>
<keyword evidence="5 6" id="KW-0472">Membrane</keyword>
<dbReference type="NCBIfam" id="TIGR04409">
    <property type="entry name" value="LptC_YrbK"/>
    <property type="match status" value="1"/>
</dbReference>
<organism evidence="7 8">
    <name type="scientific">Pseudoalteromonas ulvae</name>
    <dbReference type="NCBI Taxonomy" id="107327"/>
    <lineage>
        <taxon>Bacteria</taxon>
        <taxon>Pseudomonadati</taxon>
        <taxon>Pseudomonadota</taxon>
        <taxon>Gammaproteobacteria</taxon>
        <taxon>Alteromonadales</taxon>
        <taxon>Pseudoalteromonadaceae</taxon>
        <taxon>Pseudoalteromonas</taxon>
    </lineage>
</organism>
<gene>
    <name evidence="6" type="primary">lptC</name>
    <name evidence="7" type="ORF">B1199_10760</name>
</gene>
<protein>
    <recommendedName>
        <fullName evidence="6">Lipopolysaccharide export system protein LptC</fullName>
    </recommendedName>
</protein>
<comment type="subunit">
    <text evidence="6">Component of the lipopolysaccharide transport and assembly complex. Interacts with LptA and the LptBFG transporter complex.</text>
</comment>
<dbReference type="GO" id="GO:0015221">
    <property type="term" value="F:lipopolysaccharide transmembrane transporter activity"/>
    <property type="evidence" value="ECO:0007669"/>
    <property type="project" value="InterPro"/>
</dbReference>
<evidence type="ECO:0000256" key="2">
    <source>
        <dbReference type="ARBA" id="ARBA00022519"/>
    </source>
</evidence>
<evidence type="ECO:0000256" key="6">
    <source>
        <dbReference type="HAMAP-Rule" id="MF_01915"/>
    </source>
</evidence>